<evidence type="ECO:0000313" key="2">
    <source>
        <dbReference type="RefSeq" id="XP_047736645.1"/>
    </source>
</evidence>
<reference evidence="2" key="1">
    <citation type="submission" date="2025-08" db="UniProtKB">
        <authorList>
            <consortium name="RefSeq"/>
        </authorList>
    </citation>
    <scope>IDENTIFICATION</scope>
    <source>
        <tissue evidence="2">Whole organism</tissue>
    </source>
</reference>
<keyword evidence="1" id="KW-1185">Reference proteome</keyword>
<accession>A0A979FK87</accession>
<organism evidence="1 2">
    <name type="scientific">Hyalella azteca</name>
    <name type="common">Amphipod</name>
    <dbReference type="NCBI Taxonomy" id="294128"/>
    <lineage>
        <taxon>Eukaryota</taxon>
        <taxon>Metazoa</taxon>
        <taxon>Ecdysozoa</taxon>
        <taxon>Arthropoda</taxon>
        <taxon>Crustacea</taxon>
        <taxon>Multicrustacea</taxon>
        <taxon>Malacostraca</taxon>
        <taxon>Eumalacostraca</taxon>
        <taxon>Peracarida</taxon>
        <taxon>Amphipoda</taxon>
        <taxon>Senticaudata</taxon>
        <taxon>Talitrida</taxon>
        <taxon>Talitroidea</taxon>
        <taxon>Hyalellidae</taxon>
        <taxon>Hyalella</taxon>
    </lineage>
</organism>
<evidence type="ECO:0000313" key="1">
    <source>
        <dbReference type="Proteomes" id="UP000694843"/>
    </source>
</evidence>
<protein>
    <submittedName>
        <fullName evidence="2">Uncharacterized protein LOC125177944</fullName>
    </submittedName>
</protein>
<sequence length="142" mass="15472">MPLFALEFSGTTRDEVTQAFADTRSSDEDVLTAVSAVMLAADDDAHCVSWGTGSNTSGTMEVSSAAWNRSVCAVHHLEQRPPWVIILELCTLILLVLHAVVEHKFLRRTTNSMADVHGASRVLRIENGQKGGERDKVPPTSQ</sequence>
<dbReference type="RefSeq" id="XP_047736645.1">
    <property type="nucleotide sequence ID" value="XM_047880689.1"/>
</dbReference>
<dbReference type="KEGG" id="hazt:125177944"/>
<dbReference type="AlphaFoldDB" id="A0A979FK87"/>
<proteinExistence type="predicted"/>
<dbReference type="Proteomes" id="UP000694843">
    <property type="component" value="Unplaced"/>
</dbReference>
<gene>
    <name evidence="2" type="primary">LOC125177944</name>
</gene>
<dbReference type="GeneID" id="125177944"/>
<name>A0A979FK87_HYAAZ</name>